<reference evidence="1 2" key="1">
    <citation type="journal article" date="2024" name="BMC Genomics">
        <title>De novo assembly and annotation of Popillia japonica's genome with initial clues to its potential as an invasive pest.</title>
        <authorList>
            <person name="Cucini C."/>
            <person name="Boschi S."/>
            <person name="Funari R."/>
            <person name="Cardaioli E."/>
            <person name="Iannotti N."/>
            <person name="Marturano G."/>
            <person name="Paoli F."/>
            <person name="Bruttini M."/>
            <person name="Carapelli A."/>
            <person name="Frati F."/>
            <person name="Nardi F."/>
        </authorList>
    </citation>
    <scope>NUCLEOTIDE SEQUENCE [LARGE SCALE GENOMIC DNA]</scope>
    <source>
        <strain evidence="1">DMR45628</strain>
    </source>
</reference>
<dbReference type="AlphaFoldDB" id="A0AAW1KG56"/>
<dbReference type="Proteomes" id="UP001458880">
    <property type="component" value="Unassembled WGS sequence"/>
</dbReference>
<organism evidence="1 2">
    <name type="scientific">Popillia japonica</name>
    <name type="common">Japanese beetle</name>
    <dbReference type="NCBI Taxonomy" id="7064"/>
    <lineage>
        <taxon>Eukaryota</taxon>
        <taxon>Metazoa</taxon>
        <taxon>Ecdysozoa</taxon>
        <taxon>Arthropoda</taxon>
        <taxon>Hexapoda</taxon>
        <taxon>Insecta</taxon>
        <taxon>Pterygota</taxon>
        <taxon>Neoptera</taxon>
        <taxon>Endopterygota</taxon>
        <taxon>Coleoptera</taxon>
        <taxon>Polyphaga</taxon>
        <taxon>Scarabaeiformia</taxon>
        <taxon>Scarabaeidae</taxon>
        <taxon>Rutelinae</taxon>
        <taxon>Popillia</taxon>
    </lineage>
</organism>
<comment type="caution">
    <text evidence="1">The sequence shown here is derived from an EMBL/GenBank/DDBJ whole genome shotgun (WGS) entry which is preliminary data.</text>
</comment>
<accession>A0AAW1KG56</accession>
<protein>
    <submittedName>
        <fullName evidence="1">Uncharacterized protein</fullName>
    </submittedName>
</protein>
<evidence type="ECO:0000313" key="2">
    <source>
        <dbReference type="Proteomes" id="UP001458880"/>
    </source>
</evidence>
<proteinExistence type="predicted"/>
<evidence type="ECO:0000313" key="1">
    <source>
        <dbReference type="EMBL" id="KAK9717147.1"/>
    </source>
</evidence>
<keyword evidence="2" id="KW-1185">Reference proteome</keyword>
<dbReference type="EMBL" id="JASPKY010000246">
    <property type="protein sequence ID" value="KAK9717147.1"/>
    <property type="molecule type" value="Genomic_DNA"/>
</dbReference>
<name>A0AAW1KG56_POPJA</name>
<sequence length="112" mass="12718">MTRINRISSGNNISRTMDKLYGYVLFVLCREEGTGLDFATTNNVKLLAVVPSCFDDNGGGNMKDRGYYFEAGNRILTLQYDREHATWRIIDLTVIQYIRNACKEGSNGNILR</sequence>
<gene>
    <name evidence="1" type="ORF">QE152_g24311</name>
</gene>